<evidence type="ECO:0000256" key="1">
    <source>
        <dbReference type="ARBA" id="ARBA00022801"/>
    </source>
</evidence>
<protein>
    <submittedName>
        <fullName evidence="2">Uncharacterized protein</fullName>
    </submittedName>
</protein>
<evidence type="ECO:0000313" key="3">
    <source>
        <dbReference type="Proteomes" id="UP000749646"/>
    </source>
</evidence>
<feature type="non-terminal residue" evidence="2">
    <location>
        <position position="1353"/>
    </location>
</feature>
<dbReference type="Proteomes" id="UP000749646">
    <property type="component" value="Unassembled WGS sequence"/>
</dbReference>
<dbReference type="InterPro" id="IPR001261">
    <property type="entry name" value="ArgE/DapE_CS"/>
</dbReference>
<accession>A0A9P6SNF8</accession>
<sequence length="1353" mass="140146">IDVSVPSKDILNKANIDLLMSKLGLNGTQFTDNLLSNLKLGAISANLNNAPVMELGTSLTVSNISLNAAVNIGYVGIDLALDSHALARVDVPSITISTANNQLTLAIKAFITIQDTPEIQTDIANLVGFFMSNTTTTSPVNNLVISKPLLGVSASDNIQTFSQIQVPVALPNLLLKARAYVNQLLAGLGGVNLNNIGISGLVVDLNNPSVIGIQGGVQVQNLTLPVDISISYIGVSLGLDATPLADLTVPSLALTSANGALSVNFQALVDVKQGQELSGQIAKLVGAIIYPGQVTPPTNLVIYDPVFGGDKDHLFHILSKVKINLALAPYLKQIGDILNGSLGNGRNLLAGLDIGSLVIDLNSPQTIGIDAAISLKNVTIPAEVKLNYVGINVAIDTVGLAQISIPSFSLKPENGALGITAHVDVAILPSDQLTNAITNLITGIMNNQTTPATNLVISGIVFGGSANNVFTILQGIAIPINVAPFINKIPALLAGQGSLLGRVAIGELVVDLNTPQIIGVDTSVSIKNITLPAVIKLNYVGADIAIGQVPLVHLSVPQFTMSANNGNLDIALHIDLTMKESQALTQTIGGLVQTIIDSKPLPTTSLVISGAAFGGSPTNIFTFLQGVKIPLDVTAYLNKAIGAIGGTGSLLNGIGLSGLAIDLNQAPTIGIDANIAIRNITLPAKLNVGYVGLNIGINSVPLVEVSIPKIELGSSGSDLTIGTHIDATLKETDASQNLVAGLVNAVVGGQVPQGTIVISGIEFGPKKGNVYTFLQGVQIPIPISKILTLVPSTGTNTTSILDKLSLESADINMKNPPSIGADIAIALVGYQFDAKLLLNYVSISAFLDQTPLATISVPGIAINSGNNQISLNVNSLVNLASGGDIQSKVAAIAAGILNGGGAQNVNLGISKIAFGGSAGNVFHILDKVQVSIPLAPYIQRLTTIIGGITGGAPGAPALSISKLDVNAPGADDLSVSVAASIGGIGSKISVDMPYIGVKVSVGGNGLVYPTVNNFQLKNGNVALTLDLPFQPAARGIIGSLSTPNSILIEFGASPSQAFDIAAKIGLEISMNTVFQKAQAFIKEKNALVVDDLNTVLTTTGIQASIIVSGAPLSIPLKLNFPISLNAFYKSKPFVDVRVASMSLDKTPWALGAEVTTISPAFSESINGILVNSLQWKNALQDVTIGGVALGKFTTLGALMITPLEVTLWSPFNVPLGLLKLHLIPLGIDFTTQFVNTGPLQVDVGSVGILVRDDKVDIMEIHNLNGAIHLNNGKQNGGKNEIALNATLKFGILDLFRVIAALLNPSRFNFVFSMKTSSGQPMPWLQDALNGVPATILNNLLPIMGKLLQNVKFT</sequence>
<keyword evidence="1" id="KW-0378">Hydrolase</keyword>
<gene>
    <name evidence="2" type="ORF">BGZ65_001819</name>
</gene>
<organism evidence="2 3">
    <name type="scientific">Modicella reniformis</name>
    <dbReference type="NCBI Taxonomy" id="1440133"/>
    <lineage>
        <taxon>Eukaryota</taxon>
        <taxon>Fungi</taxon>
        <taxon>Fungi incertae sedis</taxon>
        <taxon>Mucoromycota</taxon>
        <taxon>Mortierellomycotina</taxon>
        <taxon>Mortierellomycetes</taxon>
        <taxon>Mortierellales</taxon>
        <taxon>Mortierellaceae</taxon>
        <taxon>Modicella</taxon>
    </lineage>
</organism>
<name>A0A9P6SNF8_9FUNG</name>
<dbReference type="PROSITE" id="PS00758">
    <property type="entry name" value="ARGE_DAPE_CPG2_1"/>
    <property type="match status" value="1"/>
</dbReference>
<dbReference type="EMBL" id="JAAAHW010003480">
    <property type="protein sequence ID" value="KAF9983421.1"/>
    <property type="molecule type" value="Genomic_DNA"/>
</dbReference>
<keyword evidence="3" id="KW-1185">Reference proteome</keyword>
<reference evidence="2" key="1">
    <citation type="journal article" date="2020" name="Fungal Divers.">
        <title>Resolving the Mortierellaceae phylogeny through synthesis of multi-gene phylogenetics and phylogenomics.</title>
        <authorList>
            <person name="Vandepol N."/>
            <person name="Liber J."/>
            <person name="Desiro A."/>
            <person name="Na H."/>
            <person name="Kennedy M."/>
            <person name="Barry K."/>
            <person name="Grigoriev I.V."/>
            <person name="Miller A.N."/>
            <person name="O'Donnell K."/>
            <person name="Stajich J.E."/>
            <person name="Bonito G."/>
        </authorList>
    </citation>
    <scope>NUCLEOTIDE SEQUENCE</scope>
    <source>
        <strain evidence="2">MES-2147</strain>
    </source>
</reference>
<comment type="caution">
    <text evidence="2">The sequence shown here is derived from an EMBL/GenBank/DDBJ whole genome shotgun (WGS) entry which is preliminary data.</text>
</comment>
<dbReference type="OrthoDB" id="5540378at2759"/>
<proteinExistence type="predicted"/>
<evidence type="ECO:0000313" key="2">
    <source>
        <dbReference type="EMBL" id="KAF9983421.1"/>
    </source>
</evidence>